<dbReference type="RefSeq" id="WP_035569593.1">
    <property type="nucleotide sequence ID" value="NZ_ARYH01000001.1"/>
</dbReference>
<reference evidence="2 3" key="1">
    <citation type="journal article" date="2014" name="Antonie Van Leeuwenhoek">
        <title>Hyphomonas beringensis sp. nov. and Hyphomonas chukchiensis sp. nov., isolated from surface seawater of the Bering Sea and Chukchi Sea.</title>
        <authorList>
            <person name="Li C."/>
            <person name="Lai Q."/>
            <person name="Li G."/>
            <person name="Dong C."/>
            <person name="Wang J."/>
            <person name="Liao Y."/>
            <person name="Shao Z."/>
        </authorList>
    </citation>
    <scope>NUCLEOTIDE SEQUENCE [LARGE SCALE GENOMIC DNA]</scope>
    <source>
        <strain evidence="2 3">MHS-3</strain>
    </source>
</reference>
<dbReference type="PATRIC" id="fig|1280949.3.peg.839"/>
<name>A0A069E492_9PROT</name>
<gene>
    <name evidence="2" type="ORF">HAD_04095</name>
</gene>
<feature type="transmembrane region" description="Helical" evidence="1">
    <location>
        <begin position="47"/>
        <end position="65"/>
    </location>
</feature>
<protein>
    <submittedName>
        <fullName evidence="2">Uncharacterized protein</fullName>
    </submittedName>
</protein>
<feature type="transmembrane region" description="Helical" evidence="1">
    <location>
        <begin position="97"/>
        <end position="119"/>
    </location>
</feature>
<sequence>MEKLFPEITSLEDVMRLAKGGAIAGIVFAALVLFDVIFGSFPAVVPGIRLAGAGLEAVFILLLSWRIWTGRNFVSAILLMALLVLATLTGVRDGVFGVAWLAAYFGLGLMMLNAIRACLRHDTYSRETAPARTA</sequence>
<keyword evidence="3" id="KW-1185">Reference proteome</keyword>
<evidence type="ECO:0000313" key="3">
    <source>
        <dbReference type="Proteomes" id="UP000027446"/>
    </source>
</evidence>
<comment type="caution">
    <text evidence="2">The sequence shown here is derived from an EMBL/GenBank/DDBJ whole genome shotgun (WGS) entry which is preliminary data.</text>
</comment>
<organism evidence="2 3">
    <name type="scientific">Hyphomonas adhaerens MHS-3</name>
    <dbReference type="NCBI Taxonomy" id="1280949"/>
    <lineage>
        <taxon>Bacteria</taxon>
        <taxon>Pseudomonadati</taxon>
        <taxon>Pseudomonadota</taxon>
        <taxon>Alphaproteobacteria</taxon>
        <taxon>Hyphomonadales</taxon>
        <taxon>Hyphomonadaceae</taxon>
        <taxon>Hyphomonas</taxon>
    </lineage>
</organism>
<accession>A0A069E492</accession>
<dbReference type="STRING" id="1280949.HAD_04095"/>
<dbReference type="OrthoDB" id="7620147at2"/>
<feature type="transmembrane region" description="Helical" evidence="1">
    <location>
        <begin position="21"/>
        <end position="41"/>
    </location>
</feature>
<dbReference type="EMBL" id="ARYH01000001">
    <property type="protein sequence ID" value="KCZ84832.1"/>
    <property type="molecule type" value="Genomic_DNA"/>
</dbReference>
<keyword evidence="1" id="KW-1133">Transmembrane helix</keyword>
<feature type="transmembrane region" description="Helical" evidence="1">
    <location>
        <begin position="72"/>
        <end position="91"/>
    </location>
</feature>
<dbReference type="AlphaFoldDB" id="A0A069E492"/>
<proteinExistence type="predicted"/>
<keyword evidence="1" id="KW-0812">Transmembrane</keyword>
<dbReference type="Proteomes" id="UP000027446">
    <property type="component" value="Unassembled WGS sequence"/>
</dbReference>
<keyword evidence="1" id="KW-0472">Membrane</keyword>
<evidence type="ECO:0000313" key="2">
    <source>
        <dbReference type="EMBL" id="KCZ84832.1"/>
    </source>
</evidence>
<evidence type="ECO:0000256" key="1">
    <source>
        <dbReference type="SAM" id="Phobius"/>
    </source>
</evidence>